<dbReference type="SMART" id="SM00248">
    <property type="entry name" value="ANK"/>
    <property type="match status" value="7"/>
</dbReference>
<evidence type="ECO:0000256" key="2">
    <source>
        <dbReference type="SAM" id="MobiDB-lite"/>
    </source>
</evidence>
<evidence type="ECO:0000256" key="1">
    <source>
        <dbReference type="PROSITE-ProRule" id="PRU00023"/>
    </source>
</evidence>
<feature type="transmembrane region" description="Helical" evidence="3">
    <location>
        <begin position="1262"/>
        <end position="1285"/>
    </location>
</feature>
<dbReference type="InterPro" id="IPR036770">
    <property type="entry name" value="Ankyrin_rpt-contain_sf"/>
</dbReference>
<dbReference type="Gene3D" id="1.25.40.20">
    <property type="entry name" value="Ankyrin repeat-containing domain"/>
    <property type="match status" value="2"/>
</dbReference>
<dbReference type="STRING" id="576137.A0A1L7WU29"/>
<dbReference type="SUPFAM" id="SSF48403">
    <property type="entry name" value="Ankyrin repeat"/>
    <property type="match status" value="2"/>
</dbReference>
<dbReference type="InterPro" id="IPR050829">
    <property type="entry name" value="CorA_MIT"/>
</dbReference>
<organism evidence="4 5">
    <name type="scientific">Phialocephala subalpina</name>
    <dbReference type="NCBI Taxonomy" id="576137"/>
    <lineage>
        <taxon>Eukaryota</taxon>
        <taxon>Fungi</taxon>
        <taxon>Dikarya</taxon>
        <taxon>Ascomycota</taxon>
        <taxon>Pezizomycotina</taxon>
        <taxon>Leotiomycetes</taxon>
        <taxon>Helotiales</taxon>
        <taxon>Mollisiaceae</taxon>
        <taxon>Phialocephala</taxon>
        <taxon>Phialocephala fortinii species complex</taxon>
    </lineage>
</organism>
<dbReference type="PROSITE" id="PS50088">
    <property type="entry name" value="ANK_REPEAT"/>
    <property type="match status" value="2"/>
</dbReference>
<evidence type="ECO:0000256" key="3">
    <source>
        <dbReference type="SAM" id="Phobius"/>
    </source>
</evidence>
<keyword evidence="3" id="KW-1133">Transmembrane helix</keyword>
<dbReference type="GO" id="GO:0016020">
    <property type="term" value="C:membrane"/>
    <property type="evidence" value="ECO:0007669"/>
    <property type="project" value="InterPro"/>
</dbReference>
<dbReference type="Pfam" id="PF01544">
    <property type="entry name" value="CorA"/>
    <property type="match status" value="1"/>
</dbReference>
<dbReference type="OrthoDB" id="341259at2759"/>
<evidence type="ECO:0008006" key="6">
    <source>
        <dbReference type="Google" id="ProtNLM"/>
    </source>
</evidence>
<dbReference type="InterPro" id="IPR002523">
    <property type="entry name" value="MgTranspt_CorA/ZnTranspt_ZntB"/>
</dbReference>
<dbReference type="GO" id="GO:0046873">
    <property type="term" value="F:metal ion transmembrane transporter activity"/>
    <property type="evidence" value="ECO:0007669"/>
    <property type="project" value="InterPro"/>
</dbReference>
<dbReference type="PROSITE" id="PS50297">
    <property type="entry name" value="ANK_REP_REGION"/>
    <property type="match status" value="1"/>
</dbReference>
<dbReference type="InterPro" id="IPR002110">
    <property type="entry name" value="Ankyrin_rpt"/>
</dbReference>
<sequence length="1357" mass="152212">MSIAMATSSPSHRGFAPPNYPQSQATGLPFPPVVANLVISDDICLQIYRDLVSKAGGSFLPTGNVLRPVILADPRTMTIGDLFSVAVSQNLVSEAGRILKSPKMQEMFQAGTFVNPHYLRVFDNRFNADLSLLGWASQFGSLDMLHTLYNTEIVEQQVFDVNYVDMNNHTPLECAFGDVGQSRRDKVDFFLRQPGIEASTKRATTLQRAIWYGGDWLIVEKLLAKGADVNTTGGDFGSCLEAACFFASSEIVFELISRSSSDVLNSGGARYGSALQAASCLGRPDVVERLLTSGKVKVNQIGGIYGCALSAAAKGSCIDVRDPYTTDPRTRHRWDAFTRTKDVSQLYLELVQVHLKHGAAVDHTAAGIFYNTLCAAIHSNHPPILEELLKTLSNSKIDRDVLDDIYAEALVEAASTWPTPTSSRFRMFDLLIEMGTTNLDRCSSRWPGRYPLETAAQFGHLAHVKYLVDHGAKVSLKEGHLGGPIRAALIYSSTNRQSAASIAQHLLGKVNIRSPEFTAGDSQYCNVLHLAVYYGVWDTAKHLLENGADCKVKDSGKRSVLHVATLGGEPEAVKMFLDGNYLDAEIIEGEDAWGKTALQLAEEESKKTQELLEKTPRDPPQNIYSPWQPHSNPTRELLNYKAGQWTNILQIFEQQATKDRERQDDTGYWISGPKSKMEQAELKLARSVVTTLARASGSGFQATIVDFSTDANYKYEIHKIKNPYIDEILYTSSPRDIMTRQNAPAITFDQENRSMGSTELSSQRVAEVNPGTNQEYRETTLRWVHLPANNDLANNIRQRQSNPAPPVSKELWGVDLQSTSPSNPTVDESKEKYPFFLCVSRSIEIVDAYSADIPETFQLPYIHWESIQGQEDTRLVLEEGEPLNGKDPSDELLRRFVKNIPPLHIRRSLDQYYYSKLKDTRARDKDQVVNRARDEDLKFRHLTMREGGFEGWIADRDRTELQILKIEPQSDDEDREAANLTEAIKQLAKLENKIYQSTSRIKDEHIRISLQASMRDSPIIMVDQLWLWVLDSDTMISSFSPKRQCQLGTGLDPKNTTDIMKTIAKHLRTTTRPPVRDYKDLTNLIVSQCLGILLDHKNRLEELDFLTTFSTQTASVLDKAAKLLNMFVKSIEQYGNQSEVPGSVFEIMFSVTKETLLFREVQDIRDELGMLSALFQEQIDVLADAEKLLYPEETKKEEDTALGLSRARVLKHQKDVARMEGQAVQAYEMLKDLLDLKQQQANVLEARQSRKQAVIAAKQGKVVLVFTVVTIVFLPLTFMTTIFTLNVSTFPKKVIPATDVLQASTTLEGKYVFPLIVGVTIAMAVPLVFIAFKVELMSAWVSRTALYKRFFEKDNEE</sequence>
<protein>
    <recommendedName>
        <fullName evidence="6">Ankyrin repeat protein</fullName>
    </recommendedName>
</protein>
<feature type="repeat" description="ANK" evidence="1">
    <location>
        <begin position="528"/>
        <end position="555"/>
    </location>
</feature>
<keyword evidence="5" id="KW-1185">Reference proteome</keyword>
<dbReference type="PANTHER" id="PTHR47685">
    <property type="entry name" value="MAGNESIUM TRANSPORT PROTEIN CORA"/>
    <property type="match status" value="1"/>
</dbReference>
<feature type="compositionally biased region" description="Polar residues" evidence="2">
    <location>
        <begin position="1"/>
        <end position="11"/>
    </location>
</feature>
<dbReference type="Proteomes" id="UP000184330">
    <property type="component" value="Unassembled WGS sequence"/>
</dbReference>
<keyword evidence="3" id="KW-0812">Transmembrane</keyword>
<dbReference type="EMBL" id="FJOG01000007">
    <property type="protein sequence ID" value="CZR56276.1"/>
    <property type="molecule type" value="Genomic_DNA"/>
</dbReference>
<evidence type="ECO:0000313" key="5">
    <source>
        <dbReference type="Proteomes" id="UP000184330"/>
    </source>
</evidence>
<accession>A0A1L7WU29</accession>
<reference evidence="4 5" key="1">
    <citation type="submission" date="2016-03" db="EMBL/GenBank/DDBJ databases">
        <authorList>
            <person name="Ploux O."/>
        </authorList>
    </citation>
    <scope>NUCLEOTIDE SEQUENCE [LARGE SCALE GENOMIC DNA]</scope>
    <source>
        <strain evidence="4 5">UAMH 11012</strain>
    </source>
</reference>
<keyword evidence="3" id="KW-0472">Membrane</keyword>
<keyword evidence="1" id="KW-0040">ANK repeat</keyword>
<feature type="repeat" description="ANK" evidence="1">
    <location>
        <begin position="447"/>
        <end position="479"/>
    </location>
</feature>
<feature type="transmembrane region" description="Helical" evidence="3">
    <location>
        <begin position="1311"/>
        <end position="1332"/>
    </location>
</feature>
<dbReference type="Gene3D" id="1.20.58.340">
    <property type="entry name" value="Magnesium transport protein CorA, transmembrane region"/>
    <property type="match status" value="1"/>
</dbReference>
<feature type="region of interest" description="Disordered" evidence="2">
    <location>
        <begin position="1"/>
        <end position="20"/>
    </location>
</feature>
<name>A0A1L7WU29_9HELO</name>
<gene>
    <name evidence="4" type="ORF">PAC_06164</name>
</gene>
<dbReference type="PANTHER" id="PTHR47685:SF1">
    <property type="entry name" value="MAGNESIUM TRANSPORT PROTEIN CORA"/>
    <property type="match status" value="1"/>
</dbReference>
<evidence type="ECO:0000313" key="4">
    <source>
        <dbReference type="EMBL" id="CZR56276.1"/>
    </source>
</evidence>
<dbReference type="Pfam" id="PF12796">
    <property type="entry name" value="Ank_2"/>
    <property type="match status" value="1"/>
</dbReference>
<proteinExistence type="predicted"/>